<organism evidence="1 2">
    <name type="scientific">Paenibacillus woosongensis</name>
    <dbReference type="NCBI Taxonomy" id="307580"/>
    <lineage>
        <taxon>Bacteria</taxon>
        <taxon>Bacillati</taxon>
        <taxon>Bacillota</taxon>
        <taxon>Bacilli</taxon>
        <taxon>Bacillales</taxon>
        <taxon>Paenibacillaceae</taxon>
        <taxon>Paenibacillus</taxon>
    </lineage>
</organism>
<name>A0ABQ4MX13_9BACL</name>
<proteinExistence type="predicted"/>
<evidence type="ECO:0000313" key="2">
    <source>
        <dbReference type="Proteomes" id="UP000681290"/>
    </source>
</evidence>
<accession>A0ABQ4MX13</accession>
<keyword evidence="2" id="KW-1185">Reference proteome</keyword>
<protein>
    <submittedName>
        <fullName evidence="1">Uncharacterized protein</fullName>
    </submittedName>
</protein>
<evidence type="ECO:0000313" key="1">
    <source>
        <dbReference type="EMBL" id="GIP60457.1"/>
    </source>
</evidence>
<comment type="caution">
    <text evidence="1">The sequence shown here is derived from an EMBL/GenBank/DDBJ whole genome shotgun (WGS) entry which is preliminary data.</text>
</comment>
<reference evidence="1 2" key="1">
    <citation type="submission" date="2021-03" db="EMBL/GenBank/DDBJ databases">
        <title>Antimicrobial resistance genes in bacteria isolated from Japanese honey, and their potential for conferring macrolide and lincosamide resistance in the American foulbrood pathogen Paenibacillus larvae.</title>
        <authorList>
            <person name="Okamoto M."/>
            <person name="Kumagai M."/>
            <person name="Kanamori H."/>
            <person name="Takamatsu D."/>
        </authorList>
    </citation>
    <scope>NUCLEOTIDE SEQUENCE [LARGE SCALE GENOMIC DNA]</scope>
    <source>
        <strain evidence="1 2">J15TS10</strain>
    </source>
</reference>
<dbReference type="EMBL" id="BOSM01000009">
    <property type="protein sequence ID" value="GIP60457.1"/>
    <property type="molecule type" value="Genomic_DNA"/>
</dbReference>
<sequence length="78" mass="8695">MFRKSCRLSRRSWYNSACLHGTIYVIYNMKPLGRGTPVSAAFFTGIELCGKGSGHEKKGGSEAQDEMIIAKWFAVAYN</sequence>
<dbReference type="Proteomes" id="UP000681290">
    <property type="component" value="Unassembled WGS sequence"/>
</dbReference>
<gene>
    <name evidence="1" type="ORF">J15TS10_42710</name>
</gene>